<dbReference type="EMBL" id="JBIASD010000005">
    <property type="protein sequence ID" value="MFF3665923.1"/>
    <property type="molecule type" value="Genomic_DNA"/>
</dbReference>
<evidence type="ECO:0000313" key="4">
    <source>
        <dbReference type="Proteomes" id="UP001602013"/>
    </source>
</evidence>
<comment type="caution">
    <text evidence="3">The sequence shown here is derived from an EMBL/GenBank/DDBJ whole genome shotgun (WGS) entry which is preliminary data.</text>
</comment>
<dbReference type="InterPro" id="IPR047789">
    <property type="entry name" value="CU044_5270-like"/>
</dbReference>
<feature type="region of interest" description="Disordered" evidence="1">
    <location>
        <begin position="219"/>
        <end position="242"/>
    </location>
</feature>
<gene>
    <name evidence="3" type="ORF">ACFYXI_10040</name>
</gene>
<keyword evidence="2" id="KW-0812">Transmembrane</keyword>
<keyword evidence="2" id="KW-0472">Membrane</keyword>
<dbReference type="Proteomes" id="UP001602013">
    <property type="component" value="Unassembled WGS sequence"/>
</dbReference>
<organism evidence="3 4">
    <name type="scientific">Microtetraspora malaysiensis</name>
    <dbReference type="NCBI Taxonomy" id="161358"/>
    <lineage>
        <taxon>Bacteria</taxon>
        <taxon>Bacillati</taxon>
        <taxon>Actinomycetota</taxon>
        <taxon>Actinomycetes</taxon>
        <taxon>Streptosporangiales</taxon>
        <taxon>Streptosporangiaceae</taxon>
        <taxon>Microtetraspora</taxon>
    </lineage>
</organism>
<evidence type="ECO:0000256" key="2">
    <source>
        <dbReference type="SAM" id="Phobius"/>
    </source>
</evidence>
<protein>
    <submittedName>
        <fullName evidence="3">CU044_5270 family protein</fullName>
    </submittedName>
</protein>
<feature type="transmembrane region" description="Helical" evidence="2">
    <location>
        <begin position="40"/>
        <end position="61"/>
    </location>
</feature>
<keyword evidence="2" id="KW-1133">Transmembrane helix</keyword>
<dbReference type="NCBIfam" id="NF038083">
    <property type="entry name" value="CU044_5270_fam"/>
    <property type="match status" value="1"/>
</dbReference>
<keyword evidence="4" id="KW-1185">Reference proteome</keyword>
<dbReference type="RefSeq" id="WP_387410165.1">
    <property type="nucleotide sequence ID" value="NZ_JBIASD010000005.1"/>
</dbReference>
<reference evidence="3 4" key="1">
    <citation type="submission" date="2024-10" db="EMBL/GenBank/DDBJ databases">
        <title>The Natural Products Discovery Center: Release of the First 8490 Sequenced Strains for Exploring Actinobacteria Biosynthetic Diversity.</title>
        <authorList>
            <person name="Kalkreuter E."/>
            <person name="Kautsar S.A."/>
            <person name="Yang D."/>
            <person name="Bader C.D."/>
            <person name="Teijaro C.N."/>
            <person name="Fluegel L."/>
            <person name="Davis C.M."/>
            <person name="Simpson J.R."/>
            <person name="Lauterbach L."/>
            <person name="Steele A.D."/>
            <person name="Gui C."/>
            <person name="Meng S."/>
            <person name="Li G."/>
            <person name="Viehrig K."/>
            <person name="Ye F."/>
            <person name="Su P."/>
            <person name="Kiefer A.F."/>
            <person name="Nichols A."/>
            <person name="Cepeda A.J."/>
            <person name="Yan W."/>
            <person name="Fan B."/>
            <person name="Jiang Y."/>
            <person name="Adhikari A."/>
            <person name="Zheng C.-J."/>
            <person name="Schuster L."/>
            <person name="Cowan T.M."/>
            <person name="Smanski M.J."/>
            <person name="Chevrette M.G."/>
            <person name="De Carvalho L.P.S."/>
            <person name="Shen B."/>
        </authorList>
    </citation>
    <scope>NUCLEOTIDE SEQUENCE [LARGE SCALE GENOMIC DNA]</scope>
    <source>
        <strain evidence="3 4">NPDC002173</strain>
    </source>
</reference>
<evidence type="ECO:0000313" key="3">
    <source>
        <dbReference type="EMBL" id="MFF3665923.1"/>
    </source>
</evidence>
<proteinExistence type="predicted"/>
<accession>A0ABW6SQ00</accession>
<sequence length="289" mass="30980">MDDLNEIATLLAKPEPSTEAMARSRGRLQDRMRGRARRRIGWLMPALSLATAAAAAVAVLATGVTAPAGAPASGKEILLMAAASAERMPQGSGTYWHVKREWPTLGEDMENWTTRDGRRWTKGEPGHPPGVVVPDAASFMLKGAKVGFEDLERLPTDPEALKTRIAELQGRDDDMAASEQRGDPTRTLVALISELPAPSEVRSAAFRALAAMPGIESAGAVEGGQELRFPDPDDDPDSDPADRAEIKMVVDPETARVTRTNCLETNDGGVMVSGEFISVTADWTDQPPQ</sequence>
<name>A0ABW6SQ00_9ACTN</name>
<evidence type="ECO:0000256" key="1">
    <source>
        <dbReference type="SAM" id="MobiDB-lite"/>
    </source>
</evidence>